<protein>
    <recommendedName>
        <fullName evidence="4">DUF4179 domain-containing protein</fullName>
    </recommendedName>
</protein>
<evidence type="ECO:0000256" key="1">
    <source>
        <dbReference type="SAM" id="Phobius"/>
    </source>
</evidence>
<dbReference type="STRING" id="1123282.SAMN02745823_02579"/>
<keyword evidence="3" id="KW-1185">Reference proteome</keyword>
<evidence type="ECO:0000313" key="2">
    <source>
        <dbReference type="EMBL" id="SHI12453.1"/>
    </source>
</evidence>
<dbReference type="EMBL" id="FQXV01000009">
    <property type="protein sequence ID" value="SHI12453.1"/>
    <property type="molecule type" value="Genomic_DNA"/>
</dbReference>
<dbReference type="OrthoDB" id="2200485at2"/>
<dbReference type="RefSeq" id="WP_073079671.1">
    <property type="nucleotide sequence ID" value="NZ_FQXV01000009.1"/>
</dbReference>
<organism evidence="2 3">
    <name type="scientific">Sporobacter termitidis DSM 10068</name>
    <dbReference type="NCBI Taxonomy" id="1123282"/>
    <lineage>
        <taxon>Bacteria</taxon>
        <taxon>Bacillati</taxon>
        <taxon>Bacillota</taxon>
        <taxon>Clostridia</taxon>
        <taxon>Eubacteriales</taxon>
        <taxon>Oscillospiraceae</taxon>
        <taxon>Sporobacter</taxon>
    </lineage>
</organism>
<accession>A0A1M5YLN3</accession>
<name>A0A1M5YLN3_9FIRM</name>
<evidence type="ECO:0008006" key="4">
    <source>
        <dbReference type="Google" id="ProtNLM"/>
    </source>
</evidence>
<gene>
    <name evidence="2" type="ORF">SAMN02745823_02579</name>
</gene>
<proteinExistence type="predicted"/>
<dbReference type="Proteomes" id="UP000183995">
    <property type="component" value="Unassembled WGS sequence"/>
</dbReference>
<keyword evidence="1" id="KW-0812">Transmembrane</keyword>
<feature type="transmembrane region" description="Helical" evidence="1">
    <location>
        <begin position="51"/>
        <end position="74"/>
    </location>
</feature>
<evidence type="ECO:0000313" key="3">
    <source>
        <dbReference type="Proteomes" id="UP000183995"/>
    </source>
</evidence>
<keyword evidence="1" id="KW-1133">Transmembrane helix</keyword>
<keyword evidence="1" id="KW-0472">Membrane</keyword>
<sequence>MISFDKDEKFISDALDVLDLELAIPDLMSGIRHKLDVGTANPKTRCKPMRVLIVAAAVVAVLGLTAAAASLGGFDWLLKKANPPFGDAVKPIEQSTISQGIKVTAVAAESSGDMAILYVTLEDTEHLGRVTEDMGIDLDSTGVSMSAEQIYFDKETGIAAYQIRLGSTGTFDGQSLSLKMNGLLYGGTDLGEIRMGIDLAKAAKQGEHIGQPYSDPKQAPTEQLTPGHLADIPGTKSAWVSAIGINHGYLAVQFAQPAGVDRFMDANKIQPYLLDAGGNIIVDNGPGVTGFKTDAQLHPIHTVQQGAYDFMEYYFAVDTATLDGYTLCFKGSVWDVISGEWKLDVNFDSLQHLAREVKADITVGKVQLKDVVLKINPFGMTLTGYGGENNDWLAPHSVKTILETKKGNIELQAISSSSSAPGEPYELIWYAASTIDIDSVIAVRIGDNRIELKNQTA</sequence>
<reference evidence="2 3" key="1">
    <citation type="submission" date="2016-11" db="EMBL/GenBank/DDBJ databases">
        <authorList>
            <person name="Jaros S."/>
            <person name="Januszkiewicz K."/>
            <person name="Wedrychowicz H."/>
        </authorList>
    </citation>
    <scope>NUCLEOTIDE SEQUENCE [LARGE SCALE GENOMIC DNA]</scope>
    <source>
        <strain evidence="2 3">DSM 10068</strain>
    </source>
</reference>
<dbReference type="AlphaFoldDB" id="A0A1M5YLN3"/>